<gene>
    <name evidence="4" type="ORF">E1757_22360</name>
</gene>
<dbReference type="Gene3D" id="2.70.150.10">
    <property type="entry name" value="Calcium-transporting ATPase, cytoplasmic transduction domain A"/>
    <property type="match status" value="1"/>
</dbReference>
<comment type="subcellular location">
    <subcellularLocation>
        <location evidence="1">Membrane</location>
        <topology evidence="1">Multi-pass membrane protein</topology>
    </subcellularLocation>
</comment>
<feature type="domain" description="P-type ATPase A" evidence="3">
    <location>
        <begin position="4"/>
        <end position="46"/>
    </location>
</feature>
<evidence type="ECO:0000256" key="1">
    <source>
        <dbReference type="ARBA" id="ARBA00004141"/>
    </source>
</evidence>
<evidence type="ECO:0000259" key="3">
    <source>
        <dbReference type="Pfam" id="PF00122"/>
    </source>
</evidence>
<accession>A0A4R5KHA1</accession>
<dbReference type="EMBL" id="SMRT01000012">
    <property type="protein sequence ID" value="TDF94706.1"/>
    <property type="molecule type" value="Genomic_DNA"/>
</dbReference>
<dbReference type="Proteomes" id="UP000295636">
    <property type="component" value="Unassembled WGS sequence"/>
</dbReference>
<proteinExistence type="predicted"/>
<evidence type="ECO:0000313" key="4">
    <source>
        <dbReference type="EMBL" id="TDF94706.1"/>
    </source>
</evidence>
<feature type="region of interest" description="Disordered" evidence="2">
    <location>
        <begin position="25"/>
        <end position="49"/>
    </location>
</feature>
<protein>
    <recommendedName>
        <fullName evidence="3">P-type ATPase A domain-containing protein</fullName>
    </recommendedName>
</protein>
<name>A0A4R5KHA1_9BACL</name>
<dbReference type="AlphaFoldDB" id="A0A4R5KHA1"/>
<organism evidence="4 5">
    <name type="scientific">Paenibacillus piri</name>
    <dbReference type="NCBI Taxonomy" id="2547395"/>
    <lineage>
        <taxon>Bacteria</taxon>
        <taxon>Bacillati</taxon>
        <taxon>Bacillota</taxon>
        <taxon>Bacilli</taxon>
        <taxon>Bacillales</taxon>
        <taxon>Paenibacillaceae</taxon>
        <taxon>Paenibacillus</taxon>
    </lineage>
</organism>
<sequence length="49" mass="4936">MSHGESVPAVKKSGDKVIGGAINGEGSLTDTVQNEGGAGYLSQVIKDHP</sequence>
<dbReference type="InterPro" id="IPR059000">
    <property type="entry name" value="ATPase_P-type_domA"/>
</dbReference>
<reference evidence="4 5" key="1">
    <citation type="submission" date="2019-03" db="EMBL/GenBank/DDBJ databases">
        <title>This is whole genome sequence of Paenibacillus sp MS74 strain.</title>
        <authorList>
            <person name="Trinh H.N."/>
        </authorList>
    </citation>
    <scope>NUCLEOTIDE SEQUENCE [LARGE SCALE GENOMIC DNA]</scope>
    <source>
        <strain evidence="4 5">MS74</strain>
    </source>
</reference>
<dbReference type="Pfam" id="PF00122">
    <property type="entry name" value="E1-E2_ATPase"/>
    <property type="match status" value="1"/>
</dbReference>
<comment type="caution">
    <text evidence="4">The sequence shown here is derived from an EMBL/GenBank/DDBJ whole genome shotgun (WGS) entry which is preliminary data.</text>
</comment>
<keyword evidence="5" id="KW-1185">Reference proteome</keyword>
<evidence type="ECO:0000313" key="5">
    <source>
        <dbReference type="Proteomes" id="UP000295636"/>
    </source>
</evidence>
<evidence type="ECO:0000256" key="2">
    <source>
        <dbReference type="SAM" id="MobiDB-lite"/>
    </source>
</evidence>